<dbReference type="PROSITE" id="PS51123">
    <property type="entry name" value="OMPA_2"/>
    <property type="match status" value="1"/>
</dbReference>
<evidence type="ECO:0000256" key="1">
    <source>
        <dbReference type="ARBA" id="ARBA00004442"/>
    </source>
</evidence>
<evidence type="ECO:0000256" key="2">
    <source>
        <dbReference type="ARBA" id="ARBA00023136"/>
    </source>
</evidence>
<accession>A4BWT7</accession>
<name>A4BWT7_9FLAO</name>
<evidence type="ECO:0000256" key="3">
    <source>
        <dbReference type="ARBA" id="ARBA00023237"/>
    </source>
</evidence>
<dbReference type="Gene3D" id="2.120.10.30">
    <property type="entry name" value="TolB, C-terminal domain"/>
    <property type="match status" value="1"/>
</dbReference>
<gene>
    <name evidence="6" type="ORF">PI23P_03002</name>
</gene>
<dbReference type="PRINTS" id="PR01021">
    <property type="entry name" value="OMPADOMAIN"/>
</dbReference>
<feature type="domain" description="OmpA-like" evidence="5">
    <location>
        <begin position="507"/>
        <end position="635"/>
    </location>
</feature>
<dbReference type="Gene3D" id="3.30.1330.60">
    <property type="entry name" value="OmpA-like domain"/>
    <property type="match status" value="1"/>
</dbReference>
<keyword evidence="2 4" id="KW-0472">Membrane</keyword>
<dbReference type="PANTHER" id="PTHR30329:SF21">
    <property type="entry name" value="LIPOPROTEIN YIAD-RELATED"/>
    <property type="match status" value="1"/>
</dbReference>
<dbReference type="GO" id="GO:0009279">
    <property type="term" value="C:cell outer membrane"/>
    <property type="evidence" value="ECO:0007669"/>
    <property type="project" value="UniProtKB-SubCell"/>
</dbReference>
<dbReference type="EMBL" id="AAOG01000001">
    <property type="protein sequence ID" value="EAR13428.1"/>
    <property type="molecule type" value="Genomic_DNA"/>
</dbReference>
<dbReference type="HOGENOM" id="CLU_014978_0_0_10"/>
<dbReference type="InterPro" id="IPR036737">
    <property type="entry name" value="OmpA-like_sf"/>
</dbReference>
<dbReference type="Pfam" id="PF00691">
    <property type="entry name" value="OmpA"/>
    <property type="match status" value="1"/>
</dbReference>
<keyword evidence="3" id="KW-0998">Cell outer membrane</keyword>
<comment type="caution">
    <text evidence="6">The sequence shown here is derived from an EMBL/GenBank/DDBJ whole genome shotgun (WGS) entry which is preliminary data.</text>
</comment>
<dbReference type="Proteomes" id="UP000003053">
    <property type="component" value="Unassembled WGS sequence"/>
</dbReference>
<dbReference type="SUPFAM" id="SSF82171">
    <property type="entry name" value="DPP6 N-terminal domain-like"/>
    <property type="match status" value="1"/>
</dbReference>
<proteinExistence type="predicted"/>
<dbReference type="Gene3D" id="1.25.40.10">
    <property type="entry name" value="Tetratricopeptide repeat domain"/>
    <property type="match status" value="1"/>
</dbReference>
<keyword evidence="7" id="KW-1185">Reference proteome</keyword>
<reference evidence="6 7" key="1">
    <citation type="submission" date="2006-02" db="EMBL/GenBank/DDBJ databases">
        <authorList>
            <person name="Murray A."/>
            <person name="Staley J."/>
            <person name="Ferriera S."/>
            <person name="Johnson J."/>
            <person name="Kravitz S."/>
            <person name="Halpern A."/>
            <person name="Remington K."/>
            <person name="Beeson K."/>
            <person name="Tran B."/>
            <person name="Rogers Y.-H."/>
            <person name="Friedman R."/>
            <person name="Venter J.C."/>
        </authorList>
    </citation>
    <scope>NUCLEOTIDE SEQUENCE [LARGE SCALE GENOMIC DNA]</scope>
    <source>
        <strain evidence="6 7">23-P</strain>
    </source>
</reference>
<dbReference type="InterPro" id="IPR006665">
    <property type="entry name" value="OmpA-like"/>
</dbReference>
<evidence type="ECO:0000313" key="7">
    <source>
        <dbReference type="Proteomes" id="UP000003053"/>
    </source>
</evidence>
<evidence type="ECO:0000313" key="6">
    <source>
        <dbReference type="EMBL" id="EAR13428.1"/>
    </source>
</evidence>
<dbReference type="OrthoDB" id="9809364at2"/>
<sequence length="651" mass="74576">MFGQTKEIKAADALFEEYFYKSASEVYKKIAQTNPSEHVLERLGDSYYYNIDLEEAAEAYALLFKNFTPDNPKFMFKYAQSLRGIGRFDEFNLWMRKFRDISKGRPTGDYVTQKDAYSTASKKADPTFKVTNLRSINSIYSDFGVTDFGNTILFSSPRGRALSIEEKDSKEENNFLDIFSVRKKNISSEAEYLSSVRPLYAKGIKSDLNESSITFSLDKKTMYFTRNNFVKKKFLTVKKGYNNLKIFKAEWFNGRWDNVVELPFSSDDYSVGHPSLSKDGSRLYFISDMPGGVGQTDIYAVNVYKDNVYGIVENLGPTINTEGREMFPFISDDEVLYFSSDGHIGLGDLDVYATRKEIDGYTNPINLKFPVNSRSDDFAFSMNPVTKKGYVSSNRKGSSGLDDIYEVEQIESVCIQTVAGILREIQFKKYLPEAKIIVKDELGTILKSIISDENGLFSFELPCNQKFIITTSKEYYKENTAYFETSEKTTLDLDLALEIENDFEYDSRNELIIKINTIYFDSNKWNIRSEAAIELDKIVSIMTKYPKIIVASASHTDAKGNRAYNKILSQRRAKSAVDYIIYKGISPERIYGKGFGEDELTNKCVDNDAHSNRVKCSKLQHQENRRTSFLVLNIDEIEANNKPKKTFSRWE</sequence>
<evidence type="ECO:0000256" key="4">
    <source>
        <dbReference type="PROSITE-ProRule" id="PRU00473"/>
    </source>
</evidence>
<evidence type="ECO:0000259" key="5">
    <source>
        <dbReference type="PROSITE" id="PS51123"/>
    </source>
</evidence>
<dbReference type="Pfam" id="PF07676">
    <property type="entry name" value="PD40"/>
    <property type="match status" value="2"/>
</dbReference>
<dbReference type="SUPFAM" id="SSF103088">
    <property type="entry name" value="OmpA-like"/>
    <property type="match status" value="1"/>
</dbReference>
<dbReference type="eggNOG" id="COG2885">
    <property type="taxonomic scope" value="Bacteria"/>
</dbReference>
<dbReference type="InterPro" id="IPR050330">
    <property type="entry name" value="Bact_OuterMem_StrucFunc"/>
</dbReference>
<dbReference type="STRING" id="313594.PI23P_03002"/>
<dbReference type="PANTHER" id="PTHR30329">
    <property type="entry name" value="STATOR ELEMENT OF FLAGELLAR MOTOR COMPLEX"/>
    <property type="match status" value="1"/>
</dbReference>
<dbReference type="CDD" id="cd07185">
    <property type="entry name" value="OmpA_C-like"/>
    <property type="match status" value="1"/>
</dbReference>
<dbReference type="InterPro" id="IPR011042">
    <property type="entry name" value="6-blade_b-propeller_TolB-like"/>
</dbReference>
<dbReference type="InterPro" id="IPR011659">
    <property type="entry name" value="WD40"/>
</dbReference>
<dbReference type="InterPro" id="IPR006664">
    <property type="entry name" value="OMP_bac"/>
</dbReference>
<protein>
    <submittedName>
        <fullName evidence="6">OmpA family protein</fullName>
    </submittedName>
</protein>
<organism evidence="6 7">
    <name type="scientific">Polaribacter irgensii 23-P</name>
    <dbReference type="NCBI Taxonomy" id="313594"/>
    <lineage>
        <taxon>Bacteria</taxon>
        <taxon>Pseudomonadati</taxon>
        <taxon>Bacteroidota</taxon>
        <taxon>Flavobacteriia</taxon>
        <taxon>Flavobacteriales</taxon>
        <taxon>Flavobacteriaceae</taxon>
    </lineage>
</organism>
<dbReference type="InterPro" id="IPR011990">
    <property type="entry name" value="TPR-like_helical_dom_sf"/>
</dbReference>
<dbReference type="AlphaFoldDB" id="A4BWT7"/>
<comment type="subcellular location">
    <subcellularLocation>
        <location evidence="1">Cell outer membrane</location>
    </subcellularLocation>
</comment>
<dbReference type="SUPFAM" id="SSF48452">
    <property type="entry name" value="TPR-like"/>
    <property type="match status" value="1"/>
</dbReference>